<gene>
    <name evidence="2" type="ORF">DP114_21610</name>
</gene>
<organism evidence="2 3">
    <name type="scientific">Brasilonema sennae CENA114</name>
    <dbReference type="NCBI Taxonomy" id="415709"/>
    <lineage>
        <taxon>Bacteria</taxon>
        <taxon>Bacillati</taxon>
        <taxon>Cyanobacteriota</taxon>
        <taxon>Cyanophyceae</taxon>
        <taxon>Nostocales</taxon>
        <taxon>Scytonemataceae</taxon>
        <taxon>Brasilonema</taxon>
        <taxon>Bromeliae group (in: Brasilonema)</taxon>
    </lineage>
</organism>
<dbReference type="RefSeq" id="WP_169264341.1">
    <property type="nucleotide sequence ID" value="NZ_CAWOXK010000001.1"/>
</dbReference>
<dbReference type="EMBL" id="CP030118">
    <property type="protein sequence ID" value="QDL10142.1"/>
    <property type="molecule type" value="Genomic_DNA"/>
</dbReference>
<evidence type="ECO:0000313" key="3">
    <source>
        <dbReference type="Proteomes" id="UP000503129"/>
    </source>
</evidence>
<dbReference type="KEGG" id="bsen:DP114_21610"/>
<keyword evidence="1" id="KW-0812">Transmembrane</keyword>
<dbReference type="AlphaFoldDB" id="A0A856MHU8"/>
<proteinExistence type="predicted"/>
<reference evidence="2 3" key="1">
    <citation type="submission" date="2018-06" db="EMBL/GenBank/DDBJ databases">
        <title>Comparative genomics of Brasilonema spp. strains.</title>
        <authorList>
            <person name="Alvarenga D.O."/>
            <person name="Fiore M.F."/>
            <person name="Varani A.M."/>
        </authorList>
    </citation>
    <scope>NUCLEOTIDE SEQUENCE [LARGE SCALE GENOMIC DNA]</scope>
    <source>
        <strain evidence="2 3">CENA114</strain>
    </source>
</reference>
<keyword evidence="1" id="KW-0472">Membrane</keyword>
<protein>
    <submittedName>
        <fullName evidence="2">Uncharacterized protein</fullName>
    </submittedName>
</protein>
<evidence type="ECO:0000313" key="2">
    <source>
        <dbReference type="EMBL" id="QDL10142.1"/>
    </source>
</evidence>
<keyword evidence="3" id="KW-1185">Reference proteome</keyword>
<feature type="transmembrane region" description="Helical" evidence="1">
    <location>
        <begin position="29"/>
        <end position="48"/>
    </location>
</feature>
<name>A0A856MHU8_9CYAN</name>
<dbReference type="Proteomes" id="UP000503129">
    <property type="component" value="Chromosome"/>
</dbReference>
<sequence>MPTNLIVLIGALFVAYIVFRALLSLLQTAISTAIAILVIVVILMFFGFSPQDLMREINNLPQILSQFIKEVKKILGLSAIPTYSRELLTIFPKI</sequence>
<evidence type="ECO:0000256" key="1">
    <source>
        <dbReference type="SAM" id="Phobius"/>
    </source>
</evidence>
<keyword evidence="1" id="KW-1133">Transmembrane helix</keyword>
<feature type="transmembrane region" description="Helical" evidence="1">
    <location>
        <begin position="5"/>
        <end position="23"/>
    </location>
</feature>
<accession>A0A856MHU8</accession>